<dbReference type="InterPro" id="IPR000399">
    <property type="entry name" value="TPP-bd_CS"/>
</dbReference>
<evidence type="ECO:0000256" key="4">
    <source>
        <dbReference type="NCBIfam" id="TIGR03297"/>
    </source>
</evidence>
<keyword evidence="2" id="KW-0786">Thiamine pyrophosphate</keyword>
<dbReference type="PROSITE" id="PS00187">
    <property type="entry name" value="TPP_ENZYMES"/>
    <property type="match status" value="1"/>
</dbReference>
<dbReference type="Gene3D" id="3.40.50.970">
    <property type="match status" value="2"/>
</dbReference>
<dbReference type="InterPro" id="IPR017684">
    <property type="entry name" value="Phosphono-pyrv_decarboxylase"/>
</dbReference>
<dbReference type="SUPFAM" id="SSF52518">
    <property type="entry name" value="Thiamin diphosphate-binding fold (THDP-binding)"/>
    <property type="match status" value="2"/>
</dbReference>
<dbReference type="GO" id="GO:0033980">
    <property type="term" value="F:phosphonopyruvate decarboxylase activity"/>
    <property type="evidence" value="ECO:0007669"/>
    <property type="project" value="UniProtKB-EC"/>
</dbReference>
<dbReference type="RefSeq" id="WP_065848793.1">
    <property type="nucleotide sequence ID" value="NZ_JBHSKI010000003.1"/>
</dbReference>
<dbReference type="CDD" id="cd07035">
    <property type="entry name" value="TPP_PYR_POX_like"/>
    <property type="match status" value="1"/>
</dbReference>
<reference evidence="7" key="1">
    <citation type="journal article" date="2019" name="Int. J. Syst. Evol. Microbiol.">
        <title>The Global Catalogue of Microorganisms (GCM) 10K type strain sequencing project: providing services to taxonomists for standard genome sequencing and annotation.</title>
        <authorList>
            <consortium name="The Broad Institute Genomics Platform"/>
            <consortium name="The Broad Institute Genome Sequencing Center for Infectious Disease"/>
            <person name="Wu L."/>
            <person name="Ma J."/>
        </authorList>
    </citation>
    <scope>NUCLEOTIDE SEQUENCE [LARGE SCALE GENOMIC DNA]</scope>
    <source>
        <strain evidence="7">CGMCC 4.1721</strain>
    </source>
</reference>
<feature type="domain" description="Thiamine pyrophosphate enzyme TPP-binding" evidence="5">
    <location>
        <begin position="215"/>
        <end position="332"/>
    </location>
</feature>
<keyword evidence="1" id="KW-0210">Decarboxylase</keyword>
<dbReference type="Pfam" id="PF02775">
    <property type="entry name" value="TPP_enzyme_C"/>
    <property type="match status" value="1"/>
</dbReference>
<dbReference type="Proteomes" id="UP001596208">
    <property type="component" value="Unassembled WGS sequence"/>
</dbReference>
<dbReference type="PANTHER" id="PTHR42818:SF1">
    <property type="entry name" value="SULFOPYRUVATE DECARBOXYLASE"/>
    <property type="match status" value="1"/>
</dbReference>
<dbReference type="PANTHER" id="PTHR42818">
    <property type="entry name" value="SULFOPYRUVATE DECARBOXYLASE SUBUNIT ALPHA"/>
    <property type="match status" value="1"/>
</dbReference>
<protein>
    <recommendedName>
        <fullName evidence="4">Phosphonopyruvate decarboxylase</fullName>
        <ecNumber evidence="4">4.1.1.82</ecNumber>
    </recommendedName>
</protein>
<evidence type="ECO:0000256" key="2">
    <source>
        <dbReference type="ARBA" id="ARBA00023052"/>
    </source>
</evidence>
<evidence type="ECO:0000256" key="1">
    <source>
        <dbReference type="ARBA" id="ARBA00022793"/>
    </source>
</evidence>
<dbReference type="NCBIfam" id="TIGR03297">
    <property type="entry name" value="Ppyr-DeCO2ase"/>
    <property type="match status" value="1"/>
</dbReference>
<keyword evidence="3 6" id="KW-0456">Lyase</keyword>
<dbReference type="EC" id="4.1.1.82" evidence="4"/>
<dbReference type="InterPro" id="IPR029061">
    <property type="entry name" value="THDP-binding"/>
</dbReference>
<keyword evidence="7" id="KW-1185">Reference proteome</keyword>
<dbReference type="InterPro" id="IPR011766">
    <property type="entry name" value="TPP_enzyme_TPP-bd"/>
</dbReference>
<evidence type="ECO:0000313" key="7">
    <source>
        <dbReference type="Proteomes" id="UP001596208"/>
    </source>
</evidence>
<dbReference type="InterPro" id="IPR051818">
    <property type="entry name" value="TPP_dependent_decarboxylase"/>
</dbReference>
<evidence type="ECO:0000313" key="6">
    <source>
        <dbReference type="EMBL" id="MFC5171001.1"/>
    </source>
</evidence>
<accession>A0ABW0B1V5</accession>
<evidence type="ECO:0000259" key="5">
    <source>
        <dbReference type="Pfam" id="PF02775"/>
    </source>
</evidence>
<name>A0ABW0B1V5_9ACTN</name>
<comment type="caution">
    <text evidence="6">The sequence shown here is derived from an EMBL/GenBank/DDBJ whole genome shotgun (WGS) entry which is preliminary data.</text>
</comment>
<sequence>MIEPTFFCDELARRSVEFYTGVPCSFFQGPISLLGQGGRGRYVAAANEGAALAMATGAELAGTRSAVMLQNSGFGNLLNPLTSLVMTFRVPALVFMSLRGWPDPAADEPQHAVMGASQHALLDALGIDRWTLPPTEDGLVDVLDQVEHSRAEGRPAFVLVPKNTVGVDDGTAPPAAAPFGRRQALSALAPHLGDAAVYATTGFISRELYSVAHRPDNFYMQGSMGHALSLGVGSALADPMLRTVVIDGDGAALMHLGSCAVTGAAAPPNLTHVVLDNGAYESTGAQQTLATVDWDAFGRSVGYRTARTVSTADGLDAAMRDIADAAGPHLVVARIGLDGPGQTPPRVTSGHSPFELRCTFSESLTLKRSSHGR</sequence>
<gene>
    <name evidence="6" type="primary">aepY</name>
    <name evidence="6" type="ORF">ACFPRK_10415</name>
</gene>
<evidence type="ECO:0000256" key="3">
    <source>
        <dbReference type="ARBA" id="ARBA00023239"/>
    </source>
</evidence>
<proteinExistence type="predicted"/>
<dbReference type="EMBL" id="JBHSKI010000003">
    <property type="protein sequence ID" value="MFC5171001.1"/>
    <property type="molecule type" value="Genomic_DNA"/>
</dbReference>
<organism evidence="6 7">
    <name type="scientific">Streptomyces mutomycini</name>
    <dbReference type="NCBI Taxonomy" id="284036"/>
    <lineage>
        <taxon>Bacteria</taxon>
        <taxon>Bacillati</taxon>
        <taxon>Actinomycetota</taxon>
        <taxon>Actinomycetes</taxon>
        <taxon>Kitasatosporales</taxon>
        <taxon>Streptomycetaceae</taxon>
        <taxon>Streptomyces</taxon>
    </lineage>
</organism>